<keyword evidence="2" id="KW-0813">Transport</keyword>
<evidence type="ECO:0000313" key="7">
    <source>
        <dbReference type="EMBL" id="SHF04895.1"/>
    </source>
</evidence>
<dbReference type="EMBL" id="FQUO01000004">
    <property type="protein sequence ID" value="SHF04895.1"/>
    <property type="molecule type" value="Genomic_DNA"/>
</dbReference>
<dbReference type="AlphaFoldDB" id="A0A1M4YGK0"/>
<dbReference type="RefSeq" id="WP_073041483.1">
    <property type="nucleotide sequence ID" value="NZ_FQUO01000004.1"/>
</dbReference>
<dbReference type="Pfam" id="PF00301">
    <property type="entry name" value="Rubredoxin"/>
    <property type="match status" value="1"/>
</dbReference>
<organism evidence="7 8">
    <name type="scientific">Cnuella takakiae</name>
    <dbReference type="NCBI Taxonomy" id="1302690"/>
    <lineage>
        <taxon>Bacteria</taxon>
        <taxon>Pseudomonadati</taxon>
        <taxon>Bacteroidota</taxon>
        <taxon>Chitinophagia</taxon>
        <taxon>Chitinophagales</taxon>
        <taxon>Chitinophagaceae</taxon>
        <taxon>Cnuella</taxon>
    </lineage>
</organism>
<sequence>MTKTTTYQINFTGGIVSPGRLKEVLGVATKTLIKTVRFGLRQQLLLDVPVNAADAFVKSCNEKQITCAPQKEAAPNMLSSYPAASIFNSDTWMREGVYKDIFNQFNYTPKVKINICDSTQNLVPFFTGHINWITASANHFWHLFIRFPKTQTLYCWPEQVYTNDIAVLSKRIESVLLHNLDAFAQSPTTAGSALFAAVKEMGSYSAKFADTPLSLQRFSLPYYEGFNKGESGLWLGLYRRDEEFPVAFLQELCAICTDAKIGQLYTTPWKSLIIKGIPKEDMVKFDWVLGKYRINVRHAANELAWQVEDGDDSGLLIKRHLIRHFDKEDVRTFGLSFGVQSRPTSSMFGSIIIRKQQNKNPHKLKSLERFDLLHTRDFNPNASDLVLFREGLEKEYLGTYLVSLCKMFYEQQEAKLDIAAHPKAVAPTPVATSRILHQCKHCLTIYDEQEGDSTQGIEAGTSFYNLPTSYVCPTCDSGIEDFKTVESSSLQLA</sequence>
<dbReference type="InterPro" id="IPR024935">
    <property type="entry name" value="Rubredoxin_dom"/>
</dbReference>
<evidence type="ECO:0000256" key="2">
    <source>
        <dbReference type="ARBA" id="ARBA00022448"/>
    </source>
</evidence>
<dbReference type="PANTHER" id="PTHR47627:SF1">
    <property type="entry name" value="RUBREDOXIN-1-RELATED"/>
    <property type="match status" value="1"/>
</dbReference>
<comment type="cofactor">
    <cofactor evidence="1">
        <name>Fe(3+)</name>
        <dbReference type="ChEBI" id="CHEBI:29034"/>
    </cofactor>
</comment>
<keyword evidence="5" id="KW-0408">Iron</keyword>
<name>A0A1M4YGK0_9BACT</name>
<dbReference type="OrthoDB" id="9758182at2"/>
<dbReference type="STRING" id="1302690.BUE76_15550"/>
<proteinExistence type="predicted"/>
<evidence type="ECO:0000256" key="3">
    <source>
        <dbReference type="ARBA" id="ARBA00022723"/>
    </source>
</evidence>
<evidence type="ECO:0000256" key="5">
    <source>
        <dbReference type="ARBA" id="ARBA00023004"/>
    </source>
</evidence>
<dbReference type="PROSITE" id="PS50903">
    <property type="entry name" value="RUBREDOXIN_LIKE"/>
    <property type="match status" value="1"/>
</dbReference>
<feature type="domain" description="Rubredoxin-like" evidence="6">
    <location>
        <begin position="434"/>
        <end position="485"/>
    </location>
</feature>
<dbReference type="InterPro" id="IPR050526">
    <property type="entry name" value="Rubredoxin_ET"/>
</dbReference>
<reference evidence="7 8" key="1">
    <citation type="submission" date="2016-11" db="EMBL/GenBank/DDBJ databases">
        <authorList>
            <person name="Jaros S."/>
            <person name="Januszkiewicz K."/>
            <person name="Wedrychowicz H."/>
        </authorList>
    </citation>
    <scope>NUCLEOTIDE SEQUENCE [LARGE SCALE GENOMIC DNA]</scope>
    <source>
        <strain evidence="7 8">DSM 26897</strain>
    </source>
</reference>
<evidence type="ECO:0000313" key="8">
    <source>
        <dbReference type="Proteomes" id="UP000184368"/>
    </source>
</evidence>
<dbReference type="Proteomes" id="UP000184368">
    <property type="component" value="Unassembled WGS sequence"/>
</dbReference>
<keyword evidence="3" id="KW-0479">Metal-binding</keyword>
<protein>
    <submittedName>
        <fullName evidence="7">Rubredoxin</fullName>
    </submittedName>
</protein>
<evidence type="ECO:0000256" key="4">
    <source>
        <dbReference type="ARBA" id="ARBA00022982"/>
    </source>
</evidence>
<dbReference type="SUPFAM" id="SSF57802">
    <property type="entry name" value="Rubredoxin-like"/>
    <property type="match status" value="1"/>
</dbReference>
<dbReference type="Gene3D" id="2.20.28.10">
    <property type="match status" value="1"/>
</dbReference>
<dbReference type="InterPro" id="IPR024934">
    <property type="entry name" value="Rubredoxin-like_dom"/>
</dbReference>
<keyword evidence="8" id="KW-1185">Reference proteome</keyword>
<dbReference type="GO" id="GO:0005506">
    <property type="term" value="F:iron ion binding"/>
    <property type="evidence" value="ECO:0007669"/>
    <property type="project" value="InterPro"/>
</dbReference>
<dbReference type="GO" id="GO:0043448">
    <property type="term" value="P:alkane catabolic process"/>
    <property type="evidence" value="ECO:0007669"/>
    <property type="project" value="TreeGrafter"/>
</dbReference>
<dbReference type="CDD" id="cd00730">
    <property type="entry name" value="rubredoxin"/>
    <property type="match status" value="1"/>
</dbReference>
<evidence type="ECO:0000256" key="1">
    <source>
        <dbReference type="ARBA" id="ARBA00001965"/>
    </source>
</evidence>
<evidence type="ECO:0000259" key="6">
    <source>
        <dbReference type="PROSITE" id="PS50903"/>
    </source>
</evidence>
<dbReference type="PANTHER" id="PTHR47627">
    <property type="entry name" value="RUBREDOXIN"/>
    <property type="match status" value="1"/>
</dbReference>
<dbReference type="GO" id="GO:0009055">
    <property type="term" value="F:electron transfer activity"/>
    <property type="evidence" value="ECO:0007669"/>
    <property type="project" value="TreeGrafter"/>
</dbReference>
<gene>
    <name evidence="7" type="ORF">SAMN05444008_104275</name>
</gene>
<keyword evidence="4" id="KW-0249">Electron transport</keyword>
<accession>A0A1M4YGK0</accession>